<organism evidence="1 2">
    <name type="scientific">Oryza rufipogon</name>
    <name type="common">Brownbeard rice</name>
    <name type="synonym">Asian wild rice</name>
    <dbReference type="NCBI Taxonomy" id="4529"/>
    <lineage>
        <taxon>Eukaryota</taxon>
        <taxon>Viridiplantae</taxon>
        <taxon>Streptophyta</taxon>
        <taxon>Embryophyta</taxon>
        <taxon>Tracheophyta</taxon>
        <taxon>Spermatophyta</taxon>
        <taxon>Magnoliopsida</taxon>
        <taxon>Liliopsida</taxon>
        <taxon>Poales</taxon>
        <taxon>Poaceae</taxon>
        <taxon>BOP clade</taxon>
        <taxon>Oryzoideae</taxon>
        <taxon>Oryzeae</taxon>
        <taxon>Oryzinae</taxon>
        <taxon>Oryza</taxon>
    </lineage>
</organism>
<reference evidence="2" key="1">
    <citation type="submission" date="2013-06" db="EMBL/GenBank/DDBJ databases">
        <authorList>
            <person name="Zhao Q."/>
        </authorList>
    </citation>
    <scope>NUCLEOTIDE SEQUENCE</scope>
    <source>
        <strain evidence="2">cv. W1943</strain>
    </source>
</reference>
<dbReference type="Proteomes" id="UP000008022">
    <property type="component" value="Unassembled WGS sequence"/>
</dbReference>
<dbReference type="OMA" id="YSYLMTF"/>
<name>A0A0E0MVV4_ORYRU</name>
<evidence type="ECO:0000313" key="2">
    <source>
        <dbReference type="Proteomes" id="UP000008022"/>
    </source>
</evidence>
<protein>
    <submittedName>
        <fullName evidence="1">Uncharacterized protein</fullName>
    </submittedName>
</protein>
<dbReference type="Gramene" id="ORUFI01G15880.1">
    <property type="protein sequence ID" value="ORUFI01G15880.1"/>
    <property type="gene ID" value="ORUFI01G15880"/>
</dbReference>
<accession>A0A0E0MVV4</accession>
<proteinExistence type="predicted"/>
<evidence type="ECO:0000313" key="1">
    <source>
        <dbReference type="EnsemblPlants" id="ORUFI01G15880.1"/>
    </source>
</evidence>
<dbReference type="HOGENOM" id="CLU_148966_0_0_1"/>
<sequence length="146" mass="15995">MSAATGSDAKSQVAGEGNITTSNKVGEQAISGQIQAYSYLMTFPHRTIIGMDMLMISNNVTSLMPIGQDGLMSLGPALAMTHTPIPMIIPWGNVMRRFYIIYGVHVHCWFIYLFTDFVTGDTATLSRYLTFRITPSGSRHLELAGT</sequence>
<dbReference type="AlphaFoldDB" id="A0A0E0MVV4"/>
<reference evidence="1" key="2">
    <citation type="submission" date="2015-06" db="UniProtKB">
        <authorList>
            <consortium name="EnsemblPlants"/>
        </authorList>
    </citation>
    <scope>IDENTIFICATION</scope>
</reference>
<dbReference type="EnsemblPlants" id="ORUFI01G15880.1">
    <property type="protein sequence ID" value="ORUFI01G15880.1"/>
    <property type="gene ID" value="ORUFI01G15880"/>
</dbReference>
<keyword evidence="2" id="KW-1185">Reference proteome</keyword>